<dbReference type="SUPFAM" id="SSF48498">
    <property type="entry name" value="Tetracyclin repressor-like, C-terminal domain"/>
    <property type="match status" value="1"/>
</dbReference>
<reference evidence="4 5" key="1">
    <citation type="submission" date="2021-03" db="EMBL/GenBank/DDBJ databases">
        <title>Paenibacillus artemisicola MWE-103 whole genome sequence.</title>
        <authorList>
            <person name="Ham Y.J."/>
        </authorList>
    </citation>
    <scope>NUCLEOTIDE SEQUENCE [LARGE SCALE GENOMIC DNA]</scope>
    <source>
        <strain evidence="4 5">MWE-103</strain>
    </source>
</reference>
<feature type="domain" description="Tetracyclin repressor-like C-terminal" evidence="3">
    <location>
        <begin position="1"/>
        <end position="78"/>
    </location>
</feature>
<dbReference type="InterPro" id="IPR036271">
    <property type="entry name" value="Tet_transcr_reg_TetR-rel_C_sf"/>
</dbReference>
<keyword evidence="5" id="KW-1185">Reference proteome</keyword>
<evidence type="ECO:0000256" key="1">
    <source>
        <dbReference type="ARBA" id="ARBA00023015"/>
    </source>
</evidence>
<evidence type="ECO:0000256" key="2">
    <source>
        <dbReference type="ARBA" id="ARBA00023163"/>
    </source>
</evidence>
<proteinExistence type="predicted"/>
<gene>
    <name evidence="4" type="ORF">I8J29_23105</name>
</gene>
<dbReference type="Proteomes" id="UP000670947">
    <property type="component" value="Unassembled WGS sequence"/>
</dbReference>
<protein>
    <submittedName>
        <fullName evidence="4">TetR/AcrR family transcriptional regulator C-terminal ligand-binding domain-containing protein</fullName>
    </submittedName>
</protein>
<sequence length="80" mass="9269">MAEAQLDASFAVSFRETFIASRRDKLYQLLKRGIARGEIPEETDFELFADLCYGPIWYRLLNGHASPDNHFVQTLLDYIL</sequence>
<dbReference type="EMBL" id="JAGGDJ010000027">
    <property type="protein sequence ID" value="MBO7747093.1"/>
    <property type="molecule type" value="Genomic_DNA"/>
</dbReference>
<evidence type="ECO:0000313" key="4">
    <source>
        <dbReference type="EMBL" id="MBO7747093.1"/>
    </source>
</evidence>
<evidence type="ECO:0000259" key="3">
    <source>
        <dbReference type="Pfam" id="PF16859"/>
    </source>
</evidence>
<dbReference type="Gene3D" id="1.10.357.10">
    <property type="entry name" value="Tetracycline Repressor, domain 2"/>
    <property type="match status" value="1"/>
</dbReference>
<organism evidence="4 5">
    <name type="scientific">Paenibacillus artemisiicola</name>
    <dbReference type="NCBI Taxonomy" id="1172618"/>
    <lineage>
        <taxon>Bacteria</taxon>
        <taxon>Bacillati</taxon>
        <taxon>Bacillota</taxon>
        <taxon>Bacilli</taxon>
        <taxon>Bacillales</taxon>
        <taxon>Paenibacillaceae</taxon>
        <taxon>Paenibacillus</taxon>
    </lineage>
</organism>
<evidence type="ECO:0000313" key="5">
    <source>
        <dbReference type="Proteomes" id="UP000670947"/>
    </source>
</evidence>
<dbReference type="Pfam" id="PF16859">
    <property type="entry name" value="TetR_C_11"/>
    <property type="match status" value="1"/>
</dbReference>
<keyword evidence="1" id="KW-0805">Transcription regulation</keyword>
<dbReference type="InterPro" id="IPR011075">
    <property type="entry name" value="TetR_C"/>
</dbReference>
<comment type="caution">
    <text evidence="4">The sequence shown here is derived from an EMBL/GenBank/DDBJ whole genome shotgun (WGS) entry which is preliminary data.</text>
</comment>
<keyword evidence="2" id="KW-0804">Transcription</keyword>
<name>A0ABS3WFK3_9BACL</name>
<accession>A0ABS3WFK3</accession>